<accession>A0A2G2V3U3</accession>
<protein>
    <recommendedName>
        <fullName evidence="3">F-box associated domain-containing protein</fullName>
    </recommendedName>
</protein>
<keyword evidence="2" id="KW-1185">Reference proteome</keyword>
<dbReference type="Proteomes" id="UP000224567">
    <property type="component" value="Unassembled WGS sequence"/>
</dbReference>
<reference evidence="1 2" key="1">
    <citation type="journal article" date="2017" name="Genome Biol.">
        <title>New reference genome sequences of hot pepper reveal the massive evolution of plant disease-resistance genes by retroduplication.</title>
        <authorList>
            <person name="Kim S."/>
            <person name="Park J."/>
            <person name="Yeom S.I."/>
            <person name="Kim Y.M."/>
            <person name="Seo E."/>
            <person name="Kim K.T."/>
            <person name="Kim M.S."/>
            <person name="Lee J.M."/>
            <person name="Cheong K."/>
            <person name="Shin H.S."/>
            <person name="Kim S.B."/>
            <person name="Han K."/>
            <person name="Lee J."/>
            <person name="Park M."/>
            <person name="Lee H.A."/>
            <person name="Lee H.Y."/>
            <person name="Lee Y."/>
            <person name="Oh S."/>
            <person name="Lee J.H."/>
            <person name="Choi E."/>
            <person name="Choi E."/>
            <person name="Lee S.E."/>
            <person name="Jeon J."/>
            <person name="Kim H."/>
            <person name="Choi G."/>
            <person name="Song H."/>
            <person name="Lee J."/>
            <person name="Lee S.C."/>
            <person name="Kwon J.K."/>
            <person name="Lee H.Y."/>
            <person name="Koo N."/>
            <person name="Hong Y."/>
            <person name="Kim R.W."/>
            <person name="Kang W.H."/>
            <person name="Huh J.H."/>
            <person name="Kang B.C."/>
            <person name="Yang T.J."/>
            <person name="Lee Y.H."/>
            <person name="Bennetzen J.L."/>
            <person name="Choi D."/>
        </authorList>
    </citation>
    <scope>NUCLEOTIDE SEQUENCE [LARGE SCALE GENOMIC DNA]</scope>
    <source>
        <strain evidence="2">cv. PBC81</strain>
    </source>
</reference>
<sequence length="139" mass="15977">MILYFDVKLDEVKNLPKPDFVGENDFFYLTSVKGCLSLYSGRIETKELDIWIMEQDGSWKWLLSITFPVLAKPLYKIEYFWAAGEMVTLSFKSGIVVEDTHKFCANQMQVSSDYKNLTINLDDTRITSPLSLSLPTICL</sequence>
<dbReference type="EMBL" id="MLFT02000347">
    <property type="protein sequence ID" value="PHT27629.1"/>
    <property type="molecule type" value="Genomic_DNA"/>
</dbReference>
<evidence type="ECO:0008006" key="3">
    <source>
        <dbReference type="Google" id="ProtNLM"/>
    </source>
</evidence>
<dbReference type="AlphaFoldDB" id="A0A2G2V3U3"/>
<comment type="caution">
    <text evidence="1">The sequence shown here is derived from an EMBL/GenBank/DDBJ whole genome shotgun (WGS) entry which is preliminary data.</text>
</comment>
<reference evidence="2" key="2">
    <citation type="journal article" date="2017" name="J. Anim. Genet.">
        <title>Multiple reference genome sequences of hot pepper reveal the massive evolution of plant disease resistance genes by retroduplication.</title>
        <authorList>
            <person name="Kim S."/>
            <person name="Park J."/>
            <person name="Yeom S.-I."/>
            <person name="Kim Y.-M."/>
            <person name="Seo E."/>
            <person name="Kim K.-T."/>
            <person name="Kim M.-S."/>
            <person name="Lee J.M."/>
            <person name="Cheong K."/>
            <person name="Shin H.-S."/>
            <person name="Kim S.-B."/>
            <person name="Han K."/>
            <person name="Lee J."/>
            <person name="Park M."/>
            <person name="Lee H.-A."/>
            <person name="Lee H.-Y."/>
            <person name="Lee Y."/>
            <person name="Oh S."/>
            <person name="Lee J.H."/>
            <person name="Choi E."/>
            <person name="Choi E."/>
            <person name="Lee S.E."/>
            <person name="Jeon J."/>
            <person name="Kim H."/>
            <person name="Choi G."/>
            <person name="Song H."/>
            <person name="Lee J."/>
            <person name="Lee S.-C."/>
            <person name="Kwon J.-K."/>
            <person name="Lee H.-Y."/>
            <person name="Koo N."/>
            <person name="Hong Y."/>
            <person name="Kim R.W."/>
            <person name="Kang W.-H."/>
            <person name="Huh J.H."/>
            <person name="Kang B.-C."/>
            <person name="Yang T.-J."/>
            <person name="Lee Y.-H."/>
            <person name="Bennetzen J.L."/>
            <person name="Choi D."/>
        </authorList>
    </citation>
    <scope>NUCLEOTIDE SEQUENCE [LARGE SCALE GENOMIC DNA]</scope>
    <source>
        <strain evidence="2">cv. PBC81</strain>
    </source>
</reference>
<evidence type="ECO:0000313" key="2">
    <source>
        <dbReference type="Proteomes" id="UP000224567"/>
    </source>
</evidence>
<dbReference type="OrthoDB" id="1322762at2759"/>
<organism evidence="1 2">
    <name type="scientific">Capsicum baccatum</name>
    <name type="common">Peruvian pepper</name>
    <dbReference type="NCBI Taxonomy" id="33114"/>
    <lineage>
        <taxon>Eukaryota</taxon>
        <taxon>Viridiplantae</taxon>
        <taxon>Streptophyta</taxon>
        <taxon>Embryophyta</taxon>
        <taxon>Tracheophyta</taxon>
        <taxon>Spermatophyta</taxon>
        <taxon>Magnoliopsida</taxon>
        <taxon>eudicotyledons</taxon>
        <taxon>Gunneridae</taxon>
        <taxon>Pentapetalae</taxon>
        <taxon>asterids</taxon>
        <taxon>lamiids</taxon>
        <taxon>Solanales</taxon>
        <taxon>Solanaceae</taxon>
        <taxon>Solanoideae</taxon>
        <taxon>Capsiceae</taxon>
        <taxon>Capsicum</taxon>
    </lineage>
</organism>
<gene>
    <name evidence="1" type="ORF">CQW23_32769</name>
</gene>
<evidence type="ECO:0000313" key="1">
    <source>
        <dbReference type="EMBL" id="PHT27629.1"/>
    </source>
</evidence>
<name>A0A2G2V3U3_CAPBA</name>
<proteinExistence type="predicted"/>